<name>A0ABD2YVZ2_9GENT</name>
<evidence type="ECO:0000313" key="2">
    <source>
        <dbReference type="EMBL" id="KAL3511103.1"/>
    </source>
</evidence>
<comment type="caution">
    <text evidence="2">The sequence shown here is derived from an EMBL/GenBank/DDBJ whole genome shotgun (WGS) entry which is preliminary data.</text>
</comment>
<evidence type="ECO:0000256" key="1">
    <source>
        <dbReference type="SAM" id="SignalP"/>
    </source>
</evidence>
<gene>
    <name evidence="2" type="ORF">ACH5RR_030504</name>
</gene>
<proteinExistence type="predicted"/>
<dbReference type="Proteomes" id="UP001630127">
    <property type="component" value="Unassembled WGS sequence"/>
</dbReference>
<reference evidence="2 3" key="1">
    <citation type="submission" date="2024-11" db="EMBL/GenBank/DDBJ databases">
        <title>A near-complete genome assembly of Cinchona calisaya.</title>
        <authorList>
            <person name="Lian D.C."/>
            <person name="Zhao X.W."/>
            <person name="Wei L."/>
        </authorList>
    </citation>
    <scope>NUCLEOTIDE SEQUENCE [LARGE SCALE GENOMIC DNA]</scope>
    <source>
        <tissue evidence="2">Nenye</tissue>
    </source>
</reference>
<sequence>MLEYVLLLLMEIGNGQLEEDCGEVRKLIQDTPSTFMPCSSRNDQLKWFGFRQGNMRNPWSAYSLSAQPPLKYGGKSKVFVWCIEEELHGVWN</sequence>
<evidence type="ECO:0000313" key="3">
    <source>
        <dbReference type="Proteomes" id="UP001630127"/>
    </source>
</evidence>
<dbReference type="EMBL" id="JBJUIK010000012">
    <property type="protein sequence ID" value="KAL3511103.1"/>
    <property type="molecule type" value="Genomic_DNA"/>
</dbReference>
<dbReference type="AlphaFoldDB" id="A0ABD2YVZ2"/>
<feature type="chain" id="PRO_5044829611" evidence="1">
    <location>
        <begin position="18"/>
        <end position="92"/>
    </location>
</feature>
<keyword evidence="1" id="KW-0732">Signal</keyword>
<protein>
    <submittedName>
        <fullName evidence="2">Uncharacterized protein</fullName>
    </submittedName>
</protein>
<keyword evidence="3" id="KW-1185">Reference proteome</keyword>
<feature type="signal peptide" evidence="1">
    <location>
        <begin position="1"/>
        <end position="17"/>
    </location>
</feature>
<organism evidence="2 3">
    <name type="scientific">Cinchona calisaya</name>
    <dbReference type="NCBI Taxonomy" id="153742"/>
    <lineage>
        <taxon>Eukaryota</taxon>
        <taxon>Viridiplantae</taxon>
        <taxon>Streptophyta</taxon>
        <taxon>Embryophyta</taxon>
        <taxon>Tracheophyta</taxon>
        <taxon>Spermatophyta</taxon>
        <taxon>Magnoliopsida</taxon>
        <taxon>eudicotyledons</taxon>
        <taxon>Gunneridae</taxon>
        <taxon>Pentapetalae</taxon>
        <taxon>asterids</taxon>
        <taxon>lamiids</taxon>
        <taxon>Gentianales</taxon>
        <taxon>Rubiaceae</taxon>
        <taxon>Cinchonoideae</taxon>
        <taxon>Cinchoneae</taxon>
        <taxon>Cinchona</taxon>
    </lineage>
</organism>
<accession>A0ABD2YVZ2</accession>